<dbReference type="Pfam" id="PF07603">
    <property type="entry name" value="Lcl_C"/>
    <property type="match status" value="2"/>
</dbReference>
<evidence type="ECO:0000313" key="4">
    <source>
        <dbReference type="Proteomes" id="UP000006228"/>
    </source>
</evidence>
<dbReference type="eggNOG" id="ENOG5033QSG">
    <property type="taxonomic scope" value="Bacteria"/>
</dbReference>
<gene>
    <name evidence="3" type="ORF">VISI1226_22605</name>
</gene>
<feature type="domain" description="Lcl C-terminal" evidence="2">
    <location>
        <begin position="300"/>
        <end position="423"/>
    </location>
</feature>
<dbReference type="AlphaFoldDB" id="E8MDS2"/>
<dbReference type="PROSITE" id="PS51257">
    <property type="entry name" value="PROKAR_LIPOPROTEIN"/>
    <property type="match status" value="1"/>
</dbReference>
<name>E8MDS2_PHOS4</name>
<dbReference type="RefSeq" id="WP_008081859.1">
    <property type="nucleotide sequence ID" value="NZ_AEVT01000132.1"/>
</dbReference>
<feature type="region of interest" description="Disordered" evidence="1">
    <location>
        <begin position="408"/>
        <end position="429"/>
    </location>
</feature>
<reference evidence="3 4" key="1">
    <citation type="journal article" date="2012" name="Int. J. Syst. Evol. Microbiol.">
        <title>Vibrio caribbeanicus sp. nov., isolated from the marine sponge Scleritoderma cyanea.</title>
        <authorList>
            <person name="Hoffmann M."/>
            <person name="Monday S.R."/>
            <person name="Allard M.W."/>
            <person name="Strain E.A."/>
            <person name="Whittaker P."/>
            <person name="Naum M."/>
            <person name="McCarthy P.J."/>
            <person name="Lopez J.V."/>
            <person name="Fischer M."/>
            <person name="Brown E.W."/>
        </authorList>
    </citation>
    <scope>NUCLEOTIDE SEQUENCE [LARGE SCALE GENOMIC DNA]</scope>
    <source>
        <strain evidence="4">DSMZ 21326</strain>
    </source>
</reference>
<evidence type="ECO:0000256" key="1">
    <source>
        <dbReference type="SAM" id="MobiDB-lite"/>
    </source>
</evidence>
<organism evidence="3 4">
    <name type="scientific">Vibrio sinaloensis DSM 21326</name>
    <dbReference type="NCBI Taxonomy" id="945550"/>
    <lineage>
        <taxon>Bacteria</taxon>
        <taxon>Pseudomonadati</taxon>
        <taxon>Pseudomonadota</taxon>
        <taxon>Gammaproteobacteria</taxon>
        <taxon>Vibrionales</taxon>
        <taxon>Vibrionaceae</taxon>
        <taxon>Vibrio</taxon>
        <taxon>Vibrio oreintalis group</taxon>
    </lineage>
</organism>
<dbReference type="InterPro" id="IPR011460">
    <property type="entry name" value="Lcl_C"/>
</dbReference>
<evidence type="ECO:0000313" key="3">
    <source>
        <dbReference type="EMBL" id="EGA67821.1"/>
    </source>
</evidence>
<accession>E8MDS2</accession>
<proteinExistence type="predicted"/>
<protein>
    <recommendedName>
        <fullName evidence="2">Lcl C-terminal domain-containing protein</fullName>
    </recommendedName>
</protein>
<dbReference type="GeneID" id="95571675"/>
<dbReference type="EMBL" id="AEVT01000132">
    <property type="protein sequence ID" value="EGA67821.1"/>
    <property type="molecule type" value="Genomic_DNA"/>
</dbReference>
<sequence length="429" mass="49029">MKYHPYTALLTVAVLAGCNSGSNSEDEQTQAAARFVKLNHEGTPLTDEEQLMTKQNSDWSCVIDSSSNLTWQVAQANGDFAFDSTYYWADRQINNREFAQASCNLDGDCNTDNLVNVANQQQLCGHTDWRLPTRNEWKTILDAQKFDADKRQSPIDSFFFPYMEANFDEAYWTATFTQYPDGHDINPVEGDWQGSNATVGSAYVMWMADDFAYERMPPRSTNEPRLSLLVRGNTIADELDDTIAEITVEMKPEINAEGNEDATWQQRFVKRGEHGQPLRDQNAEQWHCTQDNHYSSALPNTDILWQRVSQDSALMSFSQAEAYVAEINQLTLCGRNDWRLPTETELKSLYIDAFAFNMEGFSYRAGYSQSIFNDTLVAENSYYWTQTEDLYDPENESIAVAFQDEWSESSGRPHTETHRVRLISTSRAQ</sequence>
<evidence type="ECO:0000259" key="2">
    <source>
        <dbReference type="Pfam" id="PF07603"/>
    </source>
</evidence>
<dbReference type="OrthoDB" id="9815730at2"/>
<comment type="caution">
    <text evidence="3">The sequence shown here is derived from an EMBL/GenBank/DDBJ whole genome shotgun (WGS) entry which is preliminary data.</text>
</comment>
<feature type="domain" description="Lcl C-terminal" evidence="2">
    <location>
        <begin position="61"/>
        <end position="178"/>
    </location>
</feature>
<dbReference type="Proteomes" id="UP000006228">
    <property type="component" value="Unassembled WGS sequence"/>
</dbReference>